<comment type="caution">
    <text evidence="2">The sequence shown here is derived from an EMBL/GenBank/DDBJ whole genome shotgun (WGS) entry which is preliminary data.</text>
</comment>
<feature type="non-terminal residue" evidence="2">
    <location>
        <position position="1"/>
    </location>
</feature>
<evidence type="ECO:0000256" key="1">
    <source>
        <dbReference type="SAM" id="Phobius"/>
    </source>
</evidence>
<dbReference type="GeneID" id="94428906"/>
<keyword evidence="1" id="KW-0472">Membrane</keyword>
<organism evidence="2 3">
    <name type="scientific">Cystoisospora suis</name>
    <dbReference type="NCBI Taxonomy" id="483139"/>
    <lineage>
        <taxon>Eukaryota</taxon>
        <taxon>Sar</taxon>
        <taxon>Alveolata</taxon>
        <taxon>Apicomplexa</taxon>
        <taxon>Conoidasida</taxon>
        <taxon>Coccidia</taxon>
        <taxon>Eucoccidiorida</taxon>
        <taxon>Eimeriorina</taxon>
        <taxon>Sarcocystidae</taxon>
        <taxon>Cystoisospora</taxon>
    </lineage>
</organism>
<dbReference type="VEuPathDB" id="ToxoDB:CSUI_005519"/>
<keyword evidence="3" id="KW-1185">Reference proteome</keyword>
<sequence length="59" mass="7067">RKESKRVGRREERKTFFFSPLLIGSEYEKISPFHKETSCLLLFSIFFLFTFLSSHITHP</sequence>
<dbReference type="EMBL" id="MIGC01002669">
    <property type="protein sequence ID" value="PHJ20644.1"/>
    <property type="molecule type" value="Genomic_DNA"/>
</dbReference>
<evidence type="ECO:0000313" key="2">
    <source>
        <dbReference type="EMBL" id="PHJ20644.1"/>
    </source>
</evidence>
<dbReference type="RefSeq" id="XP_067922331.1">
    <property type="nucleotide sequence ID" value="XM_068065695.1"/>
</dbReference>
<feature type="transmembrane region" description="Helical" evidence="1">
    <location>
        <begin position="39"/>
        <end position="57"/>
    </location>
</feature>
<keyword evidence="1" id="KW-0812">Transmembrane</keyword>
<protein>
    <submittedName>
        <fullName evidence="2">Uncharacterized protein</fullName>
    </submittedName>
</protein>
<accession>A0A2C6KXB5</accession>
<dbReference type="AlphaFoldDB" id="A0A2C6KXB5"/>
<keyword evidence="1" id="KW-1133">Transmembrane helix</keyword>
<evidence type="ECO:0000313" key="3">
    <source>
        <dbReference type="Proteomes" id="UP000221165"/>
    </source>
</evidence>
<reference evidence="2 3" key="1">
    <citation type="journal article" date="2017" name="Int. J. Parasitol.">
        <title>The genome of the protozoan parasite Cystoisospora suis and a reverse vaccinology approach to identify vaccine candidates.</title>
        <authorList>
            <person name="Palmieri N."/>
            <person name="Shrestha A."/>
            <person name="Ruttkowski B."/>
            <person name="Beck T."/>
            <person name="Vogl C."/>
            <person name="Tomley F."/>
            <person name="Blake D.P."/>
            <person name="Joachim A."/>
        </authorList>
    </citation>
    <scope>NUCLEOTIDE SEQUENCE [LARGE SCALE GENOMIC DNA]</scope>
    <source>
        <strain evidence="2 3">Wien I</strain>
    </source>
</reference>
<proteinExistence type="predicted"/>
<gene>
    <name evidence="2" type="ORF">CSUI_005519</name>
</gene>
<dbReference type="Proteomes" id="UP000221165">
    <property type="component" value="Unassembled WGS sequence"/>
</dbReference>
<name>A0A2C6KXB5_9APIC</name>